<evidence type="ECO:0000313" key="3">
    <source>
        <dbReference type="Proteomes" id="UP000322658"/>
    </source>
</evidence>
<proteinExistence type="predicted"/>
<feature type="transmembrane region" description="Helical" evidence="1">
    <location>
        <begin position="7"/>
        <end position="34"/>
    </location>
</feature>
<feature type="transmembrane region" description="Helical" evidence="1">
    <location>
        <begin position="92"/>
        <end position="114"/>
    </location>
</feature>
<reference evidence="2 3" key="1">
    <citation type="journal article" date="2019" name="Nat. Med.">
        <title>A library of human gut bacterial isolates paired with longitudinal multiomics data enables mechanistic microbiome research.</title>
        <authorList>
            <person name="Poyet M."/>
            <person name="Groussin M."/>
            <person name="Gibbons S.M."/>
            <person name="Avila-Pacheco J."/>
            <person name="Jiang X."/>
            <person name="Kearney S.M."/>
            <person name="Perrotta A.R."/>
            <person name="Berdy B."/>
            <person name="Zhao S."/>
            <person name="Lieberman T.D."/>
            <person name="Swanson P.K."/>
            <person name="Smith M."/>
            <person name="Roesemann S."/>
            <person name="Alexander J.E."/>
            <person name="Rich S.A."/>
            <person name="Livny J."/>
            <person name="Vlamakis H."/>
            <person name="Clish C."/>
            <person name="Bullock K."/>
            <person name="Deik A."/>
            <person name="Scott J."/>
            <person name="Pierce K.A."/>
            <person name="Xavier R.J."/>
            <person name="Alm E.J."/>
        </authorList>
    </citation>
    <scope>NUCLEOTIDE SEQUENCE [LARGE SCALE GENOMIC DNA]</scope>
    <source>
        <strain evidence="2 3">BIOML-A1</strain>
    </source>
</reference>
<accession>A0A5B3GMT8</accession>
<feature type="transmembrane region" description="Helical" evidence="1">
    <location>
        <begin position="126"/>
        <end position="155"/>
    </location>
</feature>
<evidence type="ECO:0000313" key="2">
    <source>
        <dbReference type="EMBL" id="KAA2373949.1"/>
    </source>
</evidence>
<gene>
    <name evidence="2" type="ORF">F2Y07_11750</name>
</gene>
<comment type="caution">
    <text evidence="2">The sequence shown here is derived from an EMBL/GenBank/DDBJ whole genome shotgun (WGS) entry which is preliminary data.</text>
</comment>
<organism evidence="2 3">
    <name type="scientific">Alistipes shahii</name>
    <dbReference type="NCBI Taxonomy" id="328814"/>
    <lineage>
        <taxon>Bacteria</taxon>
        <taxon>Pseudomonadati</taxon>
        <taxon>Bacteroidota</taxon>
        <taxon>Bacteroidia</taxon>
        <taxon>Bacteroidales</taxon>
        <taxon>Rikenellaceae</taxon>
        <taxon>Alistipes</taxon>
    </lineage>
</organism>
<keyword evidence="1" id="KW-1133">Transmembrane helix</keyword>
<sequence length="236" mass="27126">MDKGLVILLYQLGITLNLIFAFHTVIVGIVLSILNTIVKSHNKIVKIPFNIDEINSQSLYPSDWLKSFKGQHLTLMELIEGLKYKNTTSLTFVGKILAIISIIISTTILCYYYVDLKSGREIVPSLLPLLLLLIPLAYWFLLLCILSLLKISMLFLVKCLTWLFNRDYSHQNISYAVNLLLIIVLNTLFVIISSILEKFIEIFMVNFSGKIRNFIRKNEIEHLTPCMNCSHHSKFD</sequence>
<evidence type="ECO:0000256" key="1">
    <source>
        <dbReference type="SAM" id="Phobius"/>
    </source>
</evidence>
<name>A0A5B3GMT8_9BACT</name>
<keyword evidence="1" id="KW-0812">Transmembrane</keyword>
<feature type="transmembrane region" description="Helical" evidence="1">
    <location>
        <begin position="175"/>
        <end position="196"/>
    </location>
</feature>
<keyword evidence="1" id="KW-0472">Membrane</keyword>
<protein>
    <submittedName>
        <fullName evidence="2">Uncharacterized protein</fullName>
    </submittedName>
</protein>
<dbReference type="EMBL" id="VVXJ01000029">
    <property type="protein sequence ID" value="KAA2373949.1"/>
    <property type="molecule type" value="Genomic_DNA"/>
</dbReference>
<dbReference type="Proteomes" id="UP000322658">
    <property type="component" value="Unassembled WGS sequence"/>
</dbReference>
<dbReference type="AlphaFoldDB" id="A0A5B3GMT8"/>